<dbReference type="GO" id="GO:0003746">
    <property type="term" value="F:translation elongation factor activity"/>
    <property type="evidence" value="ECO:0007669"/>
    <property type="project" value="UniProtKB-UniRule"/>
</dbReference>
<feature type="region of interest" description="Disordered" evidence="3">
    <location>
        <begin position="928"/>
        <end position="975"/>
    </location>
</feature>
<keyword evidence="2" id="KW-0648">Protein biosynthesis</keyword>
<keyword evidence="8" id="KW-1185">Reference proteome</keyword>
<dbReference type="GO" id="GO:0003676">
    <property type="term" value="F:nucleic acid binding"/>
    <property type="evidence" value="ECO:0007669"/>
    <property type="project" value="InterPro"/>
</dbReference>
<dbReference type="Pfam" id="PF12874">
    <property type="entry name" value="zf-met"/>
    <property type="match status" value="14"/>
</dbReference>
<organism evidence="7 8">
    <name type="scientific">Rhododendron griersonianum</name>
    <dbReference type="NCBI Taxonomy" id="479676"/>
    <lineage>
        <taxon>Eukaryota</taxon>
        <taxon>Viridiplantae</taxon>
        <taxon>Streptophyta</taxon>
        <taxon>Embryophyta</taxon>
        <taxon>Tracheophyta</taxon>
        <taxon>Spermatophyta</taxon>
        <taxon>Magnoliopsida</taxon>
        <taxon>eudicotyledons</taxon>
        <taxon>Gunneridae</taxon>
        <taxon>Pentapetalae</taxon>
        <taxon>asterids</taxon>
        <taxon>Ericales</taxon>
        <taxon>Ericaceae</taxon>
        <taxon>Ericoideae</taxon>
        <taxon>Rhodoreae</taxon>
        <taxon>Rhododendron</taxon>
    </lineage>
</organism>
<dbReference type="PROSITE" id="PS00028">
    <property type="entry name" value="ZINC_FINGER_C2H2_1"/>
    <property type="match status" value="6"/>
</dbReference>
<dbReference type="PROSITE" id="PS50157">
    <property type="entry name" value="ZINC_FINGER_C2H2_2"/>
    <property type="match status" value="1"/>
</dbReference>
<dbReference type="Gene3D" id="3.30.70.1010">
    <property type="entry name" value="Translation elongation factor EF1B, gamma chain, conserved domain"/>
    <property type="match status" value="1"/>
</dbReference>
<dbReference type="SMART" id="SM00451">
    <property type="entry name" value="ZnF_U1"/>
    <property type="match status" value="15"/>
</dbReference>
<sequence>MGLVGFLKFAFKCFDLLDWYASIRAIENNSSSEMRNVVAYWILFSLVSLFELAFVKLTVWLPFWPFMKLMATCFLVLPHFNGASCVYECLVRPCLSVDLRGAIKYFIKPKEEKSHNAKVFLPVAERYVEENGSEALEKLLDRKSKHTKPDIGMEEIKTMTNTEEKETAGAIQSKYEEPNVGKVDARAVEQPEKRPVAATKLVRFPIVLPISKVEEPGVGKENANTGQLKDKNPAVATEQVKCVEPNFAQNEKKTVAAVEIKEKTVAAAGGENKAVEITDSEKVQREWACALCQVTISSEKGLDSHLQGRKHKAKFKRLIASKQVNKNNGSSSSAASSAPENRTKKQEHNVQVNRTNEQCREKVDNNSGGTTQTIFWCSLCDVKLQSESALASHLGGKKHLSKTQQDINSGGTTQTIFWCSLCNVKLQSESALASHLGGKKHLSKTQQDNNSGGTTQTKFWCSLCATLHSESTLASHLGGNKHLSKTQQNNNSGGTTQTKFWCYVVQYASIRAIENNSSSEMRNVVAYWILFSLVSLFELALVKLTDWLPFWPFMKLMATCFLVLPHFNGASYVYECLVRPCLSVDPRGAIKYFIKPMEEKSHNPKVFLAVAERYVEENGSEALEKLLDRKTWSLHANVDMLAFSECRSMHSCEGLHNFDTWNMCDIVSAYDYKCPFPLFQSKHTKPDIGMEQIKAMTNSEKKETAAAIRSKYEEPNVGKVDARAVEQPEKRPVAATKLSKVAERYVEENGSEALEKLLDRKSKHTKPDIGMEEIKTMTNTEKETAAAIRSKYEEPNVGKVDARAVEQPEKRPVAATKLSKVEEPGVGKENANTGQLKDKNPAVATEQVKCVEPNLAQNEKKTVAAVEIKEKRVAAAGGENKAVEITDSEKVQREWACALCQVTIPSEKGLDSHLQGRKHKAKFRRLIASKQVNKNNGSSSSAASSVPENRTKKQGHNVQVNQTNEQCREKKVDNNSGGTTQTIFWCSLCDVKLQSESTLASHLGGKKHLSKTEQDNNSGGTTQTIFRCSLCDATLQSESTLASHLRGKKHLSKTQQDNNSGGTTQTKFWCSLCDATLYSESSLASHLGGKKHLSKTQQDNNSGGTTQTIFWYASIRAIENNSYSDMRNVVAYWILFSLVSLFELAFVKPIDWLLFWPYMKLMATCFLVLPHFNGASYVYECLLRPCLSVDLRGAIKYFIKPKEEKSNIAEVFLAVAERYVEENGSEALEKLLDRKSKHTTPDIGMEEIKAMANTEEKETAAAIRSKYKEHNVGKVDAGAVEQPEKRPIAATTLSKVEEPSVGKENANTGQLKDENPAVATEQVKCVEPNLAQNEKKTVAAGEIKEKTVGAAGGENKAVEITDSEKVQREWACSLCQVTIPCEKNLDSHLQGRKHKAKFKKNKNKNKNKGSSSSAASLEPKIRTKKQEQNVQSKVILDDWKRLYSNTKTNFREVAIKGFWDMYDPEGYSLWFCDYKYNDENTVSFVTLNKVSGFLQRMDLARKFAFGKMLIIGSDPPFKKVDISDEDQKERVNQMIEDQDPFEGESESSLASHLGGKKSLSKTQQHIINTLGGGPLFGLGCPLYASIRAIENNSNSKMRNLVAYWILFSLVSVFELAFVKLTDWLPFWPYLKLMAMCLLVLPDFNGASYVYECLLRPCLSVDPRTAMKYLIKPKEDKALNAENFLAVAERYVQENGSEALEKLLDRKSNHTKPDIGVEEIKSMTNTEERDTAAAPQFKYEEPDVVKVDARAVALPEKSPVAATKLSKVKEPHVAKENANAGELKDESPAAVATEQVASPLNFRYFCIFGALFFRSTSILVKCVEPNLAQNEKKTVAAGEIKAKTVATAGGESKAVEIIDSEKVQREWTCALCQVTTTSEKILDSHLQGRRHKARELKASKQVNKSEGSSSLFQSKHTKPDIGVEEIKEMTNTEEKETAAAIQFKYEEPDVVKVDARAVALPEKSPVAATKLVRFPISKVKEPHVAKGNANAGELKDESPAVATEQVKCVEPNLAHNEKKSVAAGEIKKKTVATAGGESKAVEITDPEKVKRVWTCALCQVTTIGEKMLEYHLQGRRHKAQELKASKQVNESEGSSSLFQSKHTKPDIGVEEIKEMTITEEKETPAAIQSKCEEPNVGKVDARVVGLPEESPVAATKLFKYEEPDVVKVDARAEALPEKSPVAATKLSKVKDPHVAKENSNAGELKDESSAVATEQVKCVEPNLAHNEKETVAAGEIKKKTVATAGGESKAVEITDPEKVKRVWTCALCQVTTIGEKMLEYHLQGRRHKAQELKASKKVNESEGSSSLFQSKHTKPDIGVEEIKEMTITEEKETPAAIQSKCEEPNVGKVDARVVGLPEESPVAATKLVRLKINHFFFQSKVKEPHVAKENANVGEWKGENPAVATGDVPASPPNFCHLEVPSQILDPNTAFIHGHIDDPKHSHEICYVVSKGSKISNHTIRPQHDSLLLQVKCVEPNLAQNEKNTVAAEEIKEKTLAAAGGENKAVKITDSEKVQREWTCALCQVTATSEKILDSHLQGRKHKAQELKASKQVNKNTDGEINHLQGRRYGSIRAIENNSYLEMRNVVAYWILFSLVSLFELAFVKLIDWPPVWPYIKLLAMCLLVLPDFNGASYVYECLLRPCLSVDPRAAIKYFIKPKEDKSLDAESFQAVVDRYVQENGSEALEKLLDRKSKHTKPDIGVEVMKAMTYTEEKETAAAIQSKYEEPNVGKVDARAVELPEKSPVAATKLSKVSEPHVDKENANAGELKDESPAVATEQVNCVEPNLAQNEKKAVATRGQLKGKNPAVATEQVKRVVPNLAQNEKKTVGTGEIKGETVAAAGGEKKAVEITDSEKVQREWTCALCQVTTTCEEDLNSHLQGREHMDKCEELKASKQVNKNPGSSSSAASPEPKEILFVDRPNQYKIKNPEDKVQVSRTNEQYGEKKVYNTGGGMDPFKFRCTICDVKLISDIDVASHLGGKRHLSNTQQLVFGSLGEGFY</sequence>
<dbReference type="Proteomes" id="UP000823749">
    <property type="component" value="Chromosome 11"/>
</dbReference>
<evidence type="ECO:0000259" key="6">
    <source>
        <dbReference type="PROSITE" id="PS50157"/>
    </source>
</evidence>
<dbReference type="InterPro" id="IPR036433">
    <property type="entry name" value="EF1B_G_C_sf"/>
</dbReference>
<keyword evidence="4" id="KW-0472">Membrane</keyword>
<feature type="region of interest" description="Disordered" evidence="3">
    <location>
        <begin position="1390"/>
        <end position="1425"/>
    </location>
</feature>
<feature type="compositionally biased region" description="Polar residues" evidence="3">
    <location>
        <begin position="2085"/>
        <end position="2099"/>
    </location>
</feature>
<keyword evidence="1" id="KW-0479">Metal-binding</keyword>
<dbReference type="PANTHER" id="PTHR47487:SF8">
    <property type="entry name" value="OS08G0270900 PROTEIN"/>
    <property type="match status" value="1"/>
</dbReference>
<feature type="domain" description="EF-1-gamma C-terminal" evidence="5">
    <location>
        <begin position="1424"/>
        <end position="1523"/>
    </location>
</feature>
<dbReference type="Gene3D" id="3.30.160.60">
    <property type="entry name" value="Classic Zinc Finger"/>
    <property type="match status" value="13"/>
</dbReference>
<dbReference type="InterPro" id="IPR001662">
    <property type="entry name" value="EF1B_G_C"/>
</dbReference>
<dbReference type="InterPro" id="IPR013087">
    <property type="entry name" value="Znf_C2H2_type"/>
</dbReference>
<dbReference type="SMART" id="SM01183">
    <property type="entry name" value="EF1G"/>
    <property type="match status" value="1"/>
</dbReference>
<dbReference type="InterPro" id="IPR004345">
    <property type="entry name" value="TB2_DP1_HVA22"/>
</dbReference>
<feature type="compositionally biased region" description="Polar residues" evidence="3">
    <location>
        <begin position="2300"/>
        <end position="2309"/>
    </location>
</feature>
<feature type="region of interest" description="Disordered" evidence="3">
    <location>
        <begin position="2893"/>
        <end position="2912"/>
    </location>
</feature>
<dbReference type="EMBL" id="JACTNZ010000011">
    <property type="protein sequence ID" value="KAG5526119.1"/>
    <property type="molecule type" value="Genomic_DNA"/>
</dbReference>
<evidence type="ECO:0000313" key="7">
    <source>
        <dbReference type="EMBL" id="KAG5526119.1"/>
    </source>
</evidence>
<feature type="region of interest" description="Disordered" evidence="3">
    <location>
        <begin position="1897"/>
        <end position="1916"/>
    </location>
</feature>
<evidence type="ECO:0000256" key="1">
    <source>
        <dbReference type="PROSITE-ProRule" id="PRU00042"/>
    </source>
</evidence>
<feature type="region of interest" description="Disordered" evidence="3">
    <location>
        <begin position="2290"/>
        <end position="2312"/>
    </location>
</feature>
<comment type="caution">
    <text evidence="7">The sequence shown here is derived from an EMBL/GenBank/DDBJ whole genome shotgun (WGS) entry which is preliminary data.</text>
</comment>
<feature type="compositionally biased region" description="Basic residues" evidence="3">
    <location>
        <begin position="1390"/>
        <end position="1407"/>
    </location>
</feature>
<feature type="region of interest" description="Disordered" evidence="3">
    <location>
        <begin position="2081"/>
        <end position="2102"/>
    </location>
</feature>
<feature type="compositionally biased region" description="Polar residues" evidence="3">
    <location>
        <begin position="956"/>
        <end position="965"/>
    </location>
</feature>
<evidence type="ECO:0008006" key="9">
    <source>
        <dbReference type="Google" id="ProtNLM"/>
    </source>
</evidence>
<dbReference type="Pfam" id="PF00647">
    <property type="entry name" value="EF1G"/>
    <property type="match status" value="1"/>
</dbReference>
<evidence type="ECO:0000256" key="2">
    <source>
        <dbReference type="PROSITE-ProRule" id="PRU00519"/>
    </source>
</evidence>
<reference evidence="7" key="1">
    <citation type="submission" date="2020-08" db="EMBL/GenBank/DDBJ databases">
        <title>Plant Genome Project.</title>
        <authorList>
            <person name="Zhang R.-G."/>
        </authorList>
    </citation>
    <scope>NUCLEOTIDE SEQUENCE</scope>
    <source>
        <strain evidence="7">WSP0</strain>
        <tissue evidence="7">Leaf</tissue>
    </source>
</reference>
<feature type="region of interest" description="Disordered" evidence="3">
    <location>
        <begin position="2183"/>
        <end position="2208"/>
    </location>
</feature>
<evidence type="ECO:0000256" key="4">
    <source>
        <dbReference type="SAM" id="Phobius"/>
    </source>
</evidence>
<dbReference type="PANTHER" id="PTHR47487">
    <property type="entry name" value="OS06G0651300 PROTEIN-RELATED"/>
    <property type="match status" value="1"/>
</dbReference>
<dbReference type="SUPFAM" id="SSF89942">
    <property type="entry name" value="eEF1-gamma domain"/>
    <property type="match status" value="1"/>
</dbReference>
<feature type="region of interest" description="Disordered" evidence="3">
    <location>
        <begin position="321"/>
        <end position="353"/>
    </location>
</feature>
<dbReference type="SMART" id="SM00355">
    <property type="entry name" value="ZnF_C2H2"/>
    <property type="match status" value="14"/>
</dbReference>
<accession>A0AAV6IFJ3</accession>
<dbReference type="PROSITE" id="PS50040">
    <property type="entry name" value="EF1G_C"/>
    <property type="match status" value="1"/>
</dbReference>
<dbReference type="GO" id="GO:0008270">
    <property type="term" value="F:zinc ion binding"/>
    <property type="evidence" value="ECO:0007669"/>
    <property type="project" value="UniProtKB-KW"/>
</dbReference>
<feature type="transmembrane region" description="Helical" evidence="4">
    <location>
        <begin position="37"/>
        <end position="54"/>
    </location>
</feature>
<evidence type="ECO:0000259" key="5">
    <source>
        <dbReference type="PROSITE" id="PS50040"/>
    </source>
</evidence>
<gene>
    <name evidence="7" type="ORF">RHGRI_032416</name>
</gene>
<evidence type="ECO:0000313" key="8">
    <source>
        <dbReference type="Proteomes" id="UP000823749"/>
    </source>
</evidence>
<proteinExistence type="predicted"/>
<feature type="region of interest" description="Disordered" evidence="3">
    <location>
        <begin position="1296"/>
        <end position="1316"/>
    </location>
</feature>
<keyword evidence="4" id="KW-0812">Transmembrane</keyword>
<feature type="compositionally biased region" description="Polar residues" evidence="3">
    <location>
        <begin position="1899"/>
        <end position="1913"/>
    </location>
</feature>
<name>A0AAV6IFJ3_9ERIC</name>
<dbReference type="SUPFAM" id="SSF57667">
    <property type="entry name" value="beta-beta-alpha zinc fingers"/>
    <property type="match status" value="14"/>
</dbReference>
<feature type="transmembrane region" description="Helical" evidence="4">
    <location>
        <begin position="1601"/>
        <end position="1620"/>
    </location>
</feature>
<dbReference type="InterPro" id="IPR003604">
    <property type="entry name" value="Matrin/U1-like-C_Znf_C2H2"/>
</dbReference>
<dbReference type="Pfam" id="PF03134">
    <property type="entry name" value="TB2_DP1_HVA22"/>
    <property type="match status" value="5"/>
</dbReference>
<protein>
    <recommendedName>
        <fullName evidence="9">HVA22-like protein</fullName>
    </recommendedName>
</protein>
<keyword evidence="1" id="KW-0863">Zinc-finger</keyword>
<keyword evidence="2" id="KW-0251">Elongation factor</keyword>
<evidence type="ECO:0000256" key="3">
    <source>
        <dbReference type="SAM" id="MobiDB-lite"/>
    </source>
</evidence>
<keyword evidence="4" id="KW-1133">Transmembrane helix</keyword>
<feature type="compositionally biased region" description="Basic and acidic residues" evidence="3">
    <location>
        <begin position="2290"/>
        <end position="2299"/>
    </location>
</feature>
<dbReference type="InterPro" id="IPR036236">
    <property type="entry name" value="Znf_C2H2_sf"/>
</dbReference>
<feature type="domain" description="C2H2-type" evidence="6">
    <location>
        <begin position="1026"/>
        <end position="1055"/>
    </location>
</feature>
<keyword evidence="1" id="KW-0862">Zinc</keyword>